<evidence type="ECO:0000259" key="8">
    <source>
        <dbReference type="Pfam" id="PF01757"/>
    </source>
</evidence>
<keyword evidence="9" id="KW-0808">Transferase</keyword>
<keyword evidence="5 7" id="KW-1133">Transmembrane helix</keyword>
<sequence>MQNLINGAPVKKNYDFIDAIRCIAMMAIVVEHSIGSYNFTKGTDLYWAYIGFTQFAKFGTIAFFLLAGFLISEKFTDYTPAEYLKRRISTTFGPWIFWSLVYVLAMIINMAVKERIYHRGDFTLINILNAIETVYLYTNYWFIINFLISISILLIFRRYVYSIYMGIILLCFTVFYAVNIHFEWIQTSHTTAILGFVFFLWMGAQLRKHWQQIEKWVSNLSYLAIFVAFVLTFSLSVYETYELSNFSADYLNTLRFSNVLYSLVFFVLLLRIKTFPFTTYLKPRQTTYGIYLIHYILVSFLMPEILGHFSFDVNTMGATAFVLLKIATFLVAYLLTLGIVLLLNRGRARVLVGN</sequence>
<comment type="similarity">
    <text evidence="2">Belongs to the acyltransferase 3 family.</text>
</comment>
<keyword evidence="6 7" id="KW-0472">Membrane</keyword>
<dbReference type="EMBL" id="JBHTHU010000020">
    <property type="protein sequence ID" value="MFD0751509.1"/>
    <property type="molecule type" value="Genomic_DNA"/>
</dbReference>
<dbReference type="InterPro" id="IPR002656">
    <property type="entry name" value="Acyl_transf_3_dom"/>
</dbReference>
<dbReference type="GO" id="GO:0016746">
    <property type="term" value="F:acyltransferase activity"/>
    <property type="evidence" value="ECO:0007669"/>
    <property type="project" value="UniProtKB-KW"/>
</dbReference>
<evidence type="ECO:0000256" key="5">
    <source>
        <dbReference type="ARBA" id="ARBA00022989"/>
    </source>
</evidence>
<feature type="transmembrane region" description="Helical" evidence="7">
    <location>
        <begin position="184"/>
        <end position="204"/>
    </location>
</feature>
<evidence type="ECO:0000256" key="2">
    <source>
        <dbReference type="ARBA" id="ARBA00007400"/>
    </source>
</evidence>
<feature type="transmembrane region" description="Helical" evidence="7">
    <location>
        <begin position="318"/>
        <end position="343"/>
    </location>
</feature>
<comment type="caution">
    <text evidence="9">The sequence shown here is derived from an EMBL/GenBank/DDBJ whole genome shotgun (WGS) entry which is preliminary data.</text>
</comment>
<accession>A0ABW2Z105</accession>
<keyword evidence="4 7" id="KW-0812">Transmembrane</keyword>
<dbReference type="PANTHER" id="PTHR40074:SF2">
    <property type="entry name" value="O-ACETYLTRANSFERASE WECH"/>
    <property type="match status" value="1"/>
</dbReference>
<protein>
    <submittedName>
        <fullName evidence="9">Acyltransferase</fullName>
    </submittedName>
</protein>
<proteinExistence type="inferred from homology"/>
<dbReference type="Pfam" id="PF01757">
    <property type="entry name" value="Acyl_transf_3"/>
    <property type="match status" value="1"/>
</dbReference>
<evidence type="ECO:0000256" key="3">
    <source>
        <dbReference type="ARBA" id="ARBA00022475"/>
    </source>
</evidence>
<feature type="transmembrane region" description="Helical" evidence="7">
    <location>
        <begin position="216"/>
        <end position="238"/>
    </location>
</feature>
<dbReference type="RefSeq" id="WP_377101771.1">
    <property type="nucleotide sequence ID" value="NZ_JBHTHU010000020.1"/>
</dbReference>
<feature type="transmembrane region" description="Helical" evidence="7">
    <location>
        <begin position="92"/>
        <end position="112"/>
    </location>
</feature>
<gene>
    <name evidence="9" type="ORF">ACFQZS_15260</name>
</gene>
<feature type="transmembrane region" description="Helical" evidence="7">
    <location>
        <begin position="258"/>
        <end position="276"/>
    </location>
</feature>
<name>A0ABW2Z105_9SPHI</name>
<evidence type="ECO:0000256" key="4">
    <source>
        <dbReference type="ARBA" id="ARBA00022692"/>
    </source>
</evidence>
<organism evidence="9 10">
    <name type="scientific">Mucilaginibacter calamicampi</name>
    <dbReference type="NCBI Taxonomy" id="1302352"/>
    <lineage>
        <taxon>Bacteria</taxon>
        <taxon>Pseudomonadati</taxon>
        <taxon>Bacteroidota</taxon>
        <taxon>Sphingobacteriia</taxon>
        <taxon>Sphingobacteriales</taxon>
        <taxon>Sphingobacteriaceae</taxon>
        <taxon>Mucilaginibacter</taxon>
    </lineage>
</organism>
<reference evidence="10" key="1">
    <citation type="journal article" date="2019" name="Int. J. Syst. Evol. Microbiol.">
        <title>The Global Catalogue of Microorganisms (GCM) 10K type strain sequencing project: providing services to taxonomists for standard genome sequencing and annotation.</title>
        <authorList>
            <consortium name="The Broad Institute Genomics Platform"/>
            <consortium name="The Broad Institute Genome Sequencing Center for Infectious Disease"/>
            <person name="Wu L."/>
            <person name="Ma J."/>
        </authorList>
    </citation>
    <scope>NUCLEOTIDE SEQUENCE [LARGE SCALE GENOMIC DNA]</scope>
    <source>
        <strain evidence="10">CCUG 63418</strain>
    </source>
</reference>
<dbReference type="Proteomes" id="UP001596958">
    <property type="component" value="Unassembled WGS sequence"/>
</dbReference>
<keyword evidence="9" id="KW-0012">Acyltransferase</keyword>
<evidence type="ECO:0000256" key="1">
    <source>
        <dbReference type="ARBA" id="ARBA00004651"/>
    </source>
</evidence>
<evidence type="ECO:0000313" key="9">
    <source>
        <dbReference type="EMBL" id="MFD0751509.1"/>
    </source>
</evidence>
<feature type="transmembrane region" description="Helical" evidence="7">
    <location>
        <begin position="134"/>
        <end position="156"/>
    </location>
</feature>
<comment type="subcellular location">
    <subcellularLocation>
        <location evidence="1">Cell membrane</location>
        <topology evidence="1">Multi-pass membrane protein</topology>
    </subcellularLocation>
</comment>
<feature type="transmembrane region" description="Helical" evidence="7">
    <location>
        <begin position="46"/>
        <end position="71"/>
    </location>
</feature>
<feature type="transmembrane region" description="Helical" evidence="7">
    <location>
        <begin position="288"/>
        <end position="306"/>
    </location>
</feature>
<feature type="domain" description="Acyltransferase 3" evidence="8">
    <location>
        <begin position="15"/>
        <end position="336"/>
    </location>
</feature>
<evidence type="ECO:0000313" key="10">
    <source>
        <dbReference type="Proteomes" id="UP001596958"/>
    </source>
</evidence>
<dbReference type="PANTHER" id="PTHR40074">
    <property type="entry name" value="O-ACETYLTRANSFERASE WECH"/>
    <property type="match status" value="1"/>
</dbReference>
<evidence type="ECO:0000256" key="7">
    <source>
        <dbReference type="SAM" id="Phobius"/>
    </source>
</evidence>
<evidence type="ECO:0000256" key="6">
    <source>
        <dbReference type="ARBA" id="ARBA00023136"/>
    </source>
</evidence>
<keyword evidence="10" id="KW-1185">Reference proteome</keyword>
<keyword evidence="3" id="KW-1003">Cell membrane</keyword>
<feature type="transmembrane region" description="Helical" evidence="7">
    <location>
        <begin position="161"/>
        <end position="178"/>
    </location>
</feature>